<evidence type="ECO:0000256" key="6">
    <source>
        <dbReference type="ARBA" id="ARBA00023015"/>
    </source>
</evidence>
<dbReference type="InterPro" id="IPR015257">
    <property type="entry name" value="Maf1"/>
</dbReference>
<comment type="similarity">
    <text evidence="3 9">Belongs to the MAF1 family.</text>
</comment>
<evidence type="ECO:0000256" key="1">
    <source>
        <dbReference type="ARBA" id="ARBA00004123"/>
    </source>
</evidence>
<dbReference type="PANTHER" id="PTHR22504">
    <property type="entry name" value="REPRESSOR OF RNA POLYMERASE III TRANSCRIPTION MAF1"/>
    <property type="match status" value="1"/>
</dbReference>
<dbReference type="GO" id="GO:0016480">
    <property type="term" value="P:negative regulation of transcription by RNA polymerase III"/>
    <property type="evidence" value="ECO:0007669"/>
    <property type="project" value="UniProtKB-UniRule"/>
</dbReference>
<dbReference type="PIRSF" id="PIRSF037240">
    <property type="entry name" value="RNA_polIII_Trep_MAF1"/>
    <property type="match status" value="1"/>
</dbReference>
<dbReference type="GO" id="GO:0005737">
    <property type="term" value="C:cytoplasm"/>
    <property type="evidence" value="ECO:0007669"/>
    <property type="project" value="UniProtKB-SubCell"/>
</dbReference>
<feature type="region of interest" description="Disordered" evidence="10">
    <location>
        <begin position="58"/>
        <end position="84"/>
    </location>
</feature>
<evidence type="ECO:0000256" key="3">
    <source>
        <dbReference type="ARBA" id="ARBA00006231"/>
    </source>
</evidence>
<dbReference type="GeneID" id="103179692"/>
<dbReference type="RefSeq" id="NP_001279654.1">
    <property type="nucleotide sequence ID" value="NM_001292725.1"/>
</dbReference>
<comment type="subcellular location">
    <subcellularLocation>
        <location evidence="2">Cytoplasm</location>
    </subcellularLocation>
    <subcellularLocation>
        <location evidence="1 9">Nucleus</location>
    </subcellularLocation>
</comment>
<reference evidence="11" key="1">
    <citation type="journal article" date="2012" name="PLoS ONE">
        <title>Sequencing and Analysis of Full-Length cDNAs, 5'-ESTs and 3'-ESTs from a Cartilaginous Fish, the Elephant Shark (Callorhinchus milii).</title>
        <authorList>
            <person name="Tan Y.Y."/>
            <person name="Kodzius R."/>
            <person name="Tay B.H."/>
            <person name="Tay A."/>
            <person name="Brenner S."/>
            <person name="Venkatesh B."/>
        </authorList>
    </citation>
    <scope>NUCLEOTIDE SEQUENCE</scope>
    <source>
        <tissue evidence="11">Intestine</tissue>
    </source>
</reference>
<dbReference type="GO" id="GO:0005634">
    <property type="term" value="C:nucleus"/>
    <property type="evidence" value="ECO:0007669"/>
    <property type="project" value="UniProtKB-SubCell"/>
</dbReference>
<dbReference type="GO" id="GO:0000994">
    <property type="term" value="F:RNA polymerase III core binding"/>
    <property type="evidence" value="ECO:0007669"/>
    <property type="project" value="TreeGrafter"/>
</dbReference>
<evidence type="ECO:0000256" key="9">
    <source>
        <dbReference type="PIRNR" id="PIRNR037240"/>
    </source>
</evidence>
<dbReference type="InterPro" id="IPR038564">
    <property type="entry name" value="Maf1_sf"/>
</dbReference>
<keyword evidence="4" id="KW-0963">Cytoplasm</keyword>
<evidence type="ECO:0000256" key="7">
    <source>
        <dbReference type="ARBA" id="ARBA00023163"/>
    </source>
</evidence>
<dbReference type="PANTHER" id="PTHR22504:SF0">
    <property type="entry name" value="REPRESSOR OF RNA POLYMERASE III TRANSCRIPTION MAF1 HOMOLOG"/>
    <property type="match status" value="1"/>
</dbReference>
<evidence type="ECO:0000256" key="8">
    <source>
        <dbReference type="ARBA" id="ARBA00023242"/>
    </source>
</evidence>
<feature type="compositionally biased region" description="Polar residues" evidence="10">
    <location>
        <begin position="61"/>
        <end position="78"/>
    </location>
</feature>
<accession>K4G0A1</accession>
<name>K4G0A1_CALMI</name>
<evidence type="ECO:0000256" key="4">
    <source>
        <dbReference type="ARBA" id="ARBA00022490"/>
    </source>
</evidence>
<keyword evidence="7 9" id="KW-0804">Transcription</keyword>
<keyword evidence="6 9" id="KW-0805">Transcription regulation</keyword>
<dbReference type="Pfam" id="PF09174">
    <property type="entry name" value="Maf1"/>
    <property type="match status" value="1"/>
</dbReference>
<sequence length="255" mass="29049">MKLLENCSFEAMNSQLTIETGDSRIQGRIESYSCKMAGDDKQMFKQFRQEGQPHVLEALSPPQTTGLSPNKFSKSQSGDEGEGPLCDKCSRKTLFYLIATLNASFRPDYDFSTAKSHEFSKEPSLTWVVNAVNSSLFSAIGEEFNTLKPQLWNAVDEQICLSECDIYSYNPDLDSDPYGEEGSLWSFNYFFYNKKLKRIVFFTCRSVSGYLYSQDTEVSNNFDMDLEDEDLLSLDEEEEEEAEAIEEGRYQAVCV</sequence>
<dbReference type="EMBL" id="JX052678">
    <property type="protein sequence ID" value="AFK10906.1"/>
    <property type="molecule type" value="mRNA"/>
</dbReference>
<dbReference type="FunFam" id="3.40.1000.50:FF:000001">
    <property type="entry name" value="Repressor of RNA polymerase III transcription MAF1"/>
    <property type="match status" value="1"/>
</dbReference>
<protein>
    <recommendedName>
        <fullName evidence="9">Repressor of RNA polymerase III transcription MAF1</fullName>
    </recommendedName>
</protein>
<evidence type="ECO:0000256" key="5">
    <source>
        <dbReference type="ARBA" id="ARBA00022491"/>
    </source>
</evidence>
<proteinExistence type="evidence at transcript level"/>
<keyword evidence="8 9" id="KW-0539">Nucleus</keyword>
<keyword evidence="5 9" id="KW-0678">Repressor</keyword>
<dbReference type="CTD" id="84232"/>
<organism evidence="11">
    <name type="scientific">Callorhinchus milii</name>
    <name type="common">Ghost shark</name>
    <dbReference type="NCBI Taxonomy" id="7868"/>
    <lineage>
        <taxon>Eukaryota</taxon>
        <taxon>Metazoa</taxon>
        <taxon>Chordata</taxon>
        <taxon>Craniata</taxon>
        <taxon>Vertebrata</taxon>
        <taxon>Chondrichthyes</taxon>
        <taxon>Holocephali</taxon>
        <taxon>Chimaeriformes</taxon>
        <taxon>Callorhinchidae</taxon>
        <taxon>Callorhinchus</taxon>
    </lineage>
</organism>
<dbReference type="Gene3D" id="3.40.1000.50">
    <property type="entry name" value="Repressor of RNA polymerase III transcription Maf1"/>
    <property type="match status" value="1"/>
</dbReference>
<dbReference type="FunFam" id="3.40.1000.50:FF:000002">
    <property type="entry name" value="Repressor of RNA polymerase III transcription MAF1"/>
    <property type="match status" value="1"/>
</dbReference>
<dbReference type="OrthoDB" id="277029at2759"/>
<evidence type="ECO:0000313" key="11">
    <source>
        <dbReference type="EMBL" id="AFK10906.1"/>
    </source>
</evidence>
<dbReference type="KEGG" id="cmk:103179692"/>
<evidence type="ECO:0000256" key="2">
    <source>
        <dbReference type="ARBA" id="ARBA00004496"/>
    </source>
</evidence>
<comment type="function">
    <text evidence="9">Element of the TORC1 signaling pathway that acts as a mediator of diverse signals and that represses RNA polymerase III transcription. Inhibits the de novo assembly of TFIIIB onto DNA.</text>
</comment>
<dbReference type="AlphaFoldDB" id="K4G0A1"/>
<evidence type="ECO:0000256" key="10">
    <source>
        <dbReference type="SAM" id="MobiDB-lite"/>
    </source>
</evidence>